<keyword evidence="4" id="KW-0547">Nucleotide-binding</keyword>
<dbReference type="InParanoid" id="M4BQG7"/>
<evidence type="ECO:0000256" key="4">
    <source>
        <dbReference type="ARBA" id="ARBA00022741"/>
    </source>
</evidence>
<accession>M4BQG7</accession>
<dbReference type="SUPFAM" id="SSF52540">
    <property type="entry name" value="P-loop containing nucleoside triphosphate hydrolases"/>
    <property type="match status" value="1"/>
</dbReference>
<reference evidence="9" key="1">
    <citation type="journal article" date="2010" name="Science">
        <title>Signatures of adaptation to obligate biotrophy in the Hyaloperonospora arabidopsidis genome.</title>
        <authorList>
            <person name="Baxter L."/>
            <person name="Tripathy S."/>
            <person name="Ishaque N."/>
            <person name="Boot N."/>
            <person name="Cabral A."/>
            <person name="Kemen E."/>
            <person name="Thines M."/>
            <person name="Ah-Fong A."/>
            <person name="Anderson R."/>
            <person name="Badejoko W."/>
            <person name="Bittner-Eddy P."/>
            <person name="Boore J.L."/>
            <person name="Chibucos M.C."/>
            <person name="Coates M."/>
            <person name="Dehal P."/>
            <person name="Delehaunty K."/>
            <person name="Dong S."/>
            <person name="Downton P."/>
            <person name="Dumas B."/>
            <person name="Fabro G."/>
            <person name="Fronick C."/>
            <person name="Fuerstenberg S.I."/>
            <person name="Fulton L."/>
            <person name="Gaulin E."/>
            <person name="Govers F."/>
            <person name="Hughes L."/>
            <person name="Humphray S."/>
            <person name="Jiang R.H."/>
            <person name="Judelson H."/>
            <person name="Kamoun S."/>
            <person name="Kyung K."/>
            <person name="Meijer H."/>
            <person name="Minx P."/>
            <person name="Morris P."/>
            <person name="Nelson J."/>
            <person name="Phuntumart V."/>
            <person name="Qutob D."/>
            <person name="Rehmany A."/>
            <person name="Rougon-Cardoso A."/>
            <person name="Ryden P."/>
            <person name="Torto-Alalibo T."/>
            <person name="Studholme D."/>
            <person name="Wang Y."/>
            <person name="Win J."/>
            <person name="Wood J."/>
            <person name="Clifton S.W."/>
            <person name="Rogers J."/>
            <person name="Van den Ackerveken G."/>
            <person name="Jones J.D."/>
            <person name="McDowell J.M."/>
            <person name="Beynon J."/>
            <person name="Tyler B.M."/>
        </authorList>
    </citation>
    <scope>NUCLEOTIDE SEQUENCE [LARGE SCALE GENOMIC DNA]</scope>
    <source>
        <strain evidence="9">Emoy2</strain>
    </source>
</reference>
<dbReference type="GO" id="GO:0005634">
    <property type="term" value="C:nucleus"/>
    <property type="evidence" value="ECO:0007669"/>
    <property type="project" value="UniProtKB-SubCell"/>
</dbReference>
<dbReference type="InterPro" id="IPR003959">
    <property type="entry name" value="ATPase_AAA_core"/>
</dbReference>
<dbReference type="Gene3D" id="1.10.8.60">
    <property type="match status" value="1"/>
</dbReference>
<evidence type="ECO:0000256" key="3">
    <source>
        <dbReference type="ARBA" id="ARBA00022705"/>
    </source>
</evidence>
<dbReference type="InterPro" id="IPR013748">
    <property type="entry name" value="Rep_factorC_C"/>
</dbReference>
<dbReference type="SUPFAM" id="SSF48019">
    <property type="entry name" value="post-AAA+ oligomerization domain-like"/>
    <property type="match status" value="1"/>
</dbReference>
<dbReference type="OMA" id="AEDNLPW"/>
<keyword evidence="9" id="KW-1185">Reference proteome</keyword>
<dbReference type="GO" id="GO:0006261">
    <property type="term" value="P:DNA-templated DNA replication"/>
    <property type="evidence" value="ECO:0007669"/>
    <property type="project" value="TreeGrafter"/>
</dbReference>
<dbReference type="FunFam" id="1.20.272.10:FF:000004">
    <property type="entry name" value="Replication factor C subunit 5"/>
    <property type="match status" value="1"/>
</dbReference>
<dbReference type="STRING" id="559515.M4BQG7"/>
<dbReference type="GO" id="GO:0003677">
    <property type="term" value="F:DNA binding"/>
    <property type="evidence" value="ECO:0007669"/>
    <property type="project" value="InterPro"/>
</dbReference>
<dbReference type="FunFam" id="1.10.8.60:FF:000028">
    <property type="entry name" value="Replication factor C subunit 5"/>
    <property type="match status" value="1"/>
</dbReference>
<dbReference type="Pfam" id="PF08542">
    <property type="entry name" value="Rep_fac_C"/>
    <property type="match status" value="1"/>
</dbReference>
<sequence length="356" mass="40659">MSDVEMKDAEPAFEGISSRNRSTETWPWVEKYRPSSLSDLIAHQNIISTLNRLIDAQKLPHLLFYGPPGTGKTSMIIAAARRLYGKNYGSMVLELNASDDRGIDVVRNQIKEFAGTKKLFSQGVKLIILDEADSMTNDAQFSLRRVIEKYTKNARFCLICNYVSKIIPALQSRCTRFRFAPLDESQVSGRVKHIAELEKLNMTDDGFKAILRLGQGDMRRILNILQATSMAYDVVDEANVYFCTGNPLPKDIELVVQWLFNEKFATAVHKCAEMQKIKGYATSDILQDVYRYTMDLELSPRSRMYLYDELAKLEHRLSNGTTEELQLASMVAIFAIVRDQMMKDREENQLHAFLLL</sequence>
<reference evidence="8" key="2">
    <citation type="submission" date="2015-06" db="UniProtKB">
        <authorList>
            <consortium name="EnsemblProtists"/>
        </authorList>
    </citation>
    <scope>IDENTIFICATION</scope>
    <source>
        <strain evidence="8">Emoy2</strain>
    </source>
</reference>
<dbReference type="VEuPathDB" id="FungiDB:HpaG808656"/>
<dbReference type="eggNOG" id="KOG0990">
    <property type="taxonomic scope" value="Eukaryota"/>
</dbReference>
<dbReference type="HOGENOM" id="CLU_042324_2_0_1"/>
<dbReference type="Gene3D" id="3.40.50.300">
    <property type="entry name" value="P-loop containing nucleotide triphosphate hydrolases"/>
    <property type="match status" value="1"/>
</dbReference>
<comment type="subcellular location">
    <subcellularLocation>
        <location evidence="1">Nucleus</location>
    </subcellularLocation>
</comment>
<dbReference type="InterPro" id="IPR047854">
    <property type="entry name" value="RFC_lid"/>
</dbReference>
<keyword evidence="3" id="KW-0235">DNA replication</keyword>
<dbReference type="CDD" id="cd00009">
    <property type="entry name" value="AAA"/>
    <property type="match status" value="1"/>
</dbReference>
<dbReference type="InterPro" id="IPR027417">
    <property type="entry name" value="P-loop_NTPase"/>
</dbReference>
<dbReference type="CDD" id="cd18140">
    <property type="entry name" value="HLD_clamp_RFC"/>
    <property type="match status" value="1"/>
</dbReference>
<dbReference type="GO" id="GO:0006281">
    <property type="term" value="P:DNA repair"/>
    <property type="evidence" value="ECO:0007669"/>
    <property type="project" value="TreeGrafter"/>
</dbReference>
<dbReference type="GO" id="GO:0005663">
    <property type="term" value="C:DNA replication factor C complex"/>
    <property type="evidence" value="ECO:0007669"/>
    <property type="project" value="TreeGrafter"/>
</dbReference>
<comment type="similarity">
    <text evidence="2">Belongs to the activator 1 small subunits family.</text>
</comment>
<dbReference type="Pfam" id="PF00004">
    <property type="entry name" value="AAA"/>
    <property type="match status" value="1"/>
</dbReference>
<evidence type="ECO:0000256" key="2">
    <source>
        <dbReference type="ARBA" id="ARBA00005378"/>
    </source>
</evidence>
<dbReference type="PANTHER" id="PTHR11669:SF9">
    <property type="entry name" value="REPLICATION FACTOR C SUBUNIT 5"/>
    <property type="match status" value="1"/>
</dbReference>
<dbReference type="GO" id="GO:0016887">
    <property type="term" value="F:ATP hydrolysis activity"/>
    <property type="evidence" value="ECO:0007669"/>
    <property type="project" value="InterPro"/>
</dbReference>
<dbReference type="SMART" id="SM00382">
    <property type="entry name" value="AAA"/>
    <property type="match status" value="1"/>
</dbReference>
<dbReference type="GO" id="GO:0003689">
    <property type="term" value="F:DNA clamp loader activity"/>
    <property type="evidence" value="ECO:0007669"/>
    <property type="project" value="TreeGrafter"/>
</dbReference>
<organism evidence="8 9">
    <name type="scientific">Hyaloperonospora arabidopsidis (strain Emoy2)</name>
    <name type="common">Downy mildew agent</name>
    <name type="synonym">Peronospora arabidopsidis</name>
    <dbReference type="NCBI Taxonomy" id="559515"/>
    <lineage>
        <taxon>Eukaryota</taxon>
        <taxon>Sar</taxon>
        <taxon>Stramenopiles</taxon>
        <taxon>Oomycota</taxon>
        <taxon>Peronosporomycetes</taxon>
        <taxon>Peronosporales</taxon>
        <taxon>Peronosporaceae</taxon>
        <taxon>Hyaloperonospora</taxon>
    </lineage>
</organism>
<dbReference type="Gene3D" id="1.20.272.10">
    <property type="match status" value="1"/>
</dbReference>
<dbReference type="InterPro" id="IPR008921">
    <property type="entry name" value="DNA_pol3_clamp-load_cplx_C"/>
</dbReference>
<protein>
    <recommendedName>
        <fullName evidence="7">AAA+ ATPase domain-containing protein</fullName>
    </recommendedName>
</protein>
<evidence type="ECO:0000313" key="8">
    <source>
        <dbReference type="EnsemblProtists" id="HpaP808656"/>
    </source>
</evidence>
<keyword evidence="5" id="KW-0067">ATP-binding</keyword>
<dbReference type="EMBL" id="JH598573">
    <property type="status" value="NOT_ANNOTATED_CDS"/>
    <property type="molecule type" value="Genomic_DNA"/>
</dbReference>
<dbReference type="AlphaFoldDB" id="M4BQG7"/>
<dbReference type="EnsemblProtists" id="HpaT808656">
    <property type="protein sequence ID" value="HpaP808656"/>
    <property type="gene ID" value="HpaG808656"/>
</dbReference>
<dbReference type="InterPro" id="IPR003593">
    <property type="entry name" value="AAA+_ATPase"/>
</dbReference>
<evidence type="ECO:0000256" key="5">
    <source>
        <dbReference type="ARBA" id="ARBA00022840"/>
    </source>
</evidence>
<dbReference type="GO" id="GO:0005524">
    <property type="term" value="F:ATP binding"/>
    <property type="evidence" value="ECO:0007669"/>
    <property type="project" value="UniProtKB-KW"/>
</dbReference>
<keyword evidence="6" id="KW-0539">Nucleus</keyword>
<dbReference type="NCBIfam" id="NF001679">
    <property type="entry name" value="PRK00440.1"/>
    <property type="match status" value="1"/>
</dbReference>
<dbReference type="Proteomes" id="UP000011713">
    <property type="component" value="Unassembled WGS sequence"/>
</dbReference>
<evidence type="ECO:0000256" key="6">
    <source>
        <dbReference type="ARBA" id="ARBA00023242"/>
    </source>
</evidence>
<evidence type="ECO:0000313" key="9">
    <source>
        <dbReference type="Proteomes" id="UP000011713"/>
    </source>
</evidence>
<name>M4BQG7_HYAAE</name>
<dbReference type="FunFam" id="3.40.50.300:FF:000129">
    <property type="entry name" value="Replication factor C subunit 5"/>
    <property type="match status" value="1"/>
</dbReference>
<feature type="domain" description="AAA+ ATPase" evidence="7">
    <location>
        <begin position="58"/>
        <end position="185"/>
    </location>
</feature>
<evidence type="ECO:0000256" key="1">
    <source>
        <dbReference type="ARBA" id="ARBA00004123"/>
    </source>
</evidence>
<dbReference type="FunCoup" id="M4BQG7">
    <property type="interactions" value="320"/>
</dbReference>
<evidence type="ECO:0000259" key="7">
    <source>
        <dbReference type="SMART" id="SM00382"/>
    </source>
</evidence>
<dbReference type="InterPro" id="IPR050238">
    <property type="entry name" value="DNA_Rep/Repair_Clamp_Loader"/>
</dbReference>
<proteinExistence type="inferred from homology"/>
<dbReference type="PANTHER" id="PTHR11669">
    <property type="entry name" value="REPLICATION FACTOR C / DNA POLYMERASE III GAMMA-TAU SUBUNIT"/>
    <property type="match status" value="1"/>
</dbReference>